<protein>
    <recommendedName>
        <fullName evidence="4">DUF998 domain-containing protein</fullName>
    </recommendedName>
</protein>
<feature type="transmembrane region" description="Helical" evidence="1">
    <location>
        <begin position="143"/>
        <end position="162"/>
    </location>
</feature>
<sequence length="272" mass="27528">MSQTAAATSLARTYRYVRLAILGAVLALLVSVAGVAIADGVAPESLSAGFYTPARTVFTGSLFAVSLALLALSGRSVPQALLDVAAVLAPLIAIIPTPVGGEVPAAVHGDVVNGLATFLLVGIVGLIVALLVARAQGSLTRGVAATAAVAGVVVVGFPVWGVVDQESLLRVGHLTATLAFFALIAAVAGWTAWAPSSARPSARGVYGGIAIGILAAILFLFAVVVLPLAAPDPPASGIPFVLIGEIVLLLLFAAFWVVETARTWKDPDPTIR</sequence>
<name>A0ABZ0VDF4_9MICO</name>
<gene>
    <name evidence="2" type="ORF">T9R20_06825</name>
</gene>
<accession>A0ABZ0VDF4</accession>
<evidence type="ECO:0008006" key="4">
    <source>
        <dbReference type="Google" id="ProtNLM"/>
    </source>
</evidence>
<feature type="transmembrane region" description="Helical" evidence="1">
    <location>
        <begin position="236"/>
        <end position="258"/>
    </location>
</feature>
<dbReference type="EMBL" id="CP139779">
    <property type="protein sequence ID" value="WQB71663.1"/>
    <property type="molecule type" value="Genomic_DNA"/>
</dbReference>
<dbReference type="RefSeq" id="WP_322411774.1">
    <property type="nucleotide sequence ID" value="NZ_CP139779.1"/>
</dbReference>
<feature type="transmembrane region" description="Helical" evidence="1">
    <location>
        <begin position="80"/>
        <end position="99"/>
    </location>
</feature>
<feature type="transmembrane region" description="Helical" evidence="1">
    <location>
        <begin position="111"/>
        <end position="131"/>
    </location>
</feature>
<keyword evidence="3" id="KW-1185">Reference proteome</keyword>
<dbReference type="Proteomes" id="UP001324533">
    <property type="component" value="Chromosome"/>
</dbReference>
<feature type="transmembrane region" description="Helical" evidence="1">
    <location>
        <begin position="174"/>
        <end position="193"/>
    </location>
</feature>
<organism evidence="2 3">
    <name type="scientific">Microbacterium invictum</name>
    <dbReference type="NCBI Taxonomy" id="515415"/>
    <lineage>
        <taxon>Bacteria</taxon>
        <taxon>Bacillati</taxon>
        <taxon>Actinomycetota</taxon>
        <taxon>Actinomycetes</taxon>
        <taxon>Micrococcales</taxon>
        <taxon>Microbacteriaceae</taxon>
        <taxon>Microbacterium</taxon>
    </lineage>
</organism>
<feature type="transmembrane region" description="Helical" evidence="1">
    <location>
        <begin position="205"/>
        <end position="230"/>
    </location>
</feature>
<keyword evidence="1" id="KW-0812">Transmembrane</keyword>
<keyword evidence="1" id="KW-0472">Membrane</keyword>
<evidence type="ECO:0000256" key="1">
    <source>
        <dbReference type="SAM" id="Phobius"/>
    </source>
</evidence>
<feature type="transmembrane region" description="Helical" evidence="1">
    <location>
        <begin position="54"/>
        <end position="73"/>
    </location>
</feature>
<evidence type="ECO:0000313" key="3">
    <source>
        <dbReference type="Proteomes" id="UP001324533"/>
    </source>
</evidence>
<proteinExistence type="predicted"/>
<evidence type="ECO:0000313" key="2">
    <source>
        <dbReference type="EMBL" id="WQB71663.1"/>
    </source>
</evidence>
<reference evidence="2 3" key="1">
    <citation type="submission" date="2023-06" db="EMBL/GenBank/DDBJ databases">
        <title>Rock-solubilizing bacteria, Microbacterium invictum, promotes re-establishment of vegetation in rocky wasteland by accelerating rock bio-weathering and reshaping soil bacterial community.</title>
        <authorList>
            <person name="Liu C."/>
        </authorList>
    </citation>
    <scope>NUCLEOTIDE SEQUENCE [LARGE SCALE GENOMIC DNA]</scope>
    <source>
        <strain evidence="2 3">X-18</strain>
    </source>
</reference>
<keyword evidence="1" id="KW-1133">Transmembrane helix</keyword>